<accession>A0A5C5XWI8</accession>
<evidence type="ECO:0000313" key="2">
    <source>
        <dbReference type="Proteomes" id="UP000318478"/>
    </source>
</evidence>
<reference evidence="1 2" key="1">
    <citation type="submission" date="2019-02" db="EMBL/GenBank/DDBJ databases">
        <title>Deep-cultivation of Planctomycetes and their phenomic and genomic characterization uncovers novel biology.</title>
        <authorList>
            <person name="Wiegand S."/>
            <person name="Jogler M."/>
            <person name="Boedeker C."/>
            <person name="Pinto D."/>
            <person name="Vollmers J."/>
            <person name="Rivas-Marin E."/>
            <person name="Kohn T."/>
            <person name="Peeters S.H."/>
            <person name="Heuer A."/>
            <person name="Rast P."/>
            <person name="Oberbeckmann S."/>
            <person name="Bunk B."/>
            <person name="Jeske O."/>
            <person name="Meyerdierks A."/>
            <person name="Storesund J.E."/>
            <person name="Kallscheuer N."/>
            <person name="Luecker S."/>
            <person name="Lage O.M."/>
            <person name="Pohl T."/>
            <person name="Merkel B.J."/>
            <person name="Hornburger P."/>
            <person name="Mueller R.-W."/>
            <person name="Bruemmer F."/>
            <person name="Labrenz M."/>
            <person name="Spormann A.M."/>
            <person name="Op Den Camp H."/>
            <person name="Overmann J."/>
            <person name="Amann R."/>
            <person name="Jetten M.S.M."/>
            <person name="Mascher T."/>
            <person name="Medema M.H."/>
            <person name="Devos D.P."/>
            <person name="Kaster A.-K."/>
            <person name="Ovreas L."/>
            <person name="Rohde M."/>
            <person name="Galperin M.Y."/>
            <person name="Jogler C."/>
        </authorList>
    </citation>
    <scope>NUCLEOTIDE SEQUENCE [LARGE SCALE GENOMIC DNA]</scope>
    <source>
        <strain evidence="1 2">Pla123a</strain>
    </source>
</reference>
<dbReference type="Proteomes" id="UP000318478">
    <property type="component" value="Unassembled WGS sequence"/>
</dbReference>
<gene>
    <name evidence="1" type="ORF">Pla123a_42620</name>
</gene>
<dbReference type="OrthoDB" id="2356897at2"/>
<keyword evidence="2" id="KW-1185">Reference proteome</keyword>
<dbReference type="RefSeq" id="WP_146590672.1">
    <property type="nucleotide sequence ID" value="NZ_SJPO01000012.1"/>
</dbReference>
<dbReference type="AlphaFoldDB" id="A0A5C5XWI8"/>
<name>A0A5C5XWI8_9BACT</name>
<dbReference type="EMBL" id="SJPO01000012">
    <property type="protein sequence ID" value="TWT67706.1"/>
    <property type="molecule type" value="Genomic_DNA"/>
</dbReference>
<sequence>MENHVYQSIRICTDEWLVRYQDQLAKYKEVPSEYHSDYSDELIADAAEAAGRIHAMVAQGQAPSAYSAAYQAALASELSRALWVDDKRGRDQARLYVARFAQTNSKIKNAVQKLKKFRPKNLGQLGKLIYSYSSLTQSICQHEIGQQMVSGELKMPTYLEDADEDEKELERLLEAVEFLQSSAYDCQILDDMLEMGVGMEGKPLPEDMPIEATSDFFRRASQANLNQFEKSVIDSSADSQHVTFELAQRAMLCKDIDYLLVWWEANKAQRQMLLMFDETTIEYARLGIAISSYSYSYLLMAKYYSLGVIYDEDEVITGVRREAALDYMLDFSEDQARRNIQFLTSNGVDASDVIFSQMGASRLASGDTCDRLMALQYLWEGNIGARTLAYLGGFADVGTPPNSAAP</sequence>
<protein>
    <submittedName>
        <fullName evidence="1">Uncharacterized protein</fullName>
    </submittedName>
</protein>
<proteinExistence type="predicted"/>
<evidence type="ECO:0000313" key="1">
    <source>
        <dbReference type="EMBL" id="TWT67706.1"/>
    </source>
</evidence>
<organism evidence="1 2">
    <name type="scientific">Posidoniimonas polymericola</name>
    <dbReference type="NCBI Taxonomy" id="2528002"/>
    <lineage>
        <taxon>Bacteria</taxon>
        <taxon>Pseudomonadati</taxon>
        <taxon>Planctomycetota</taxon>
        <taxon>Planctomycetia</taxon>
        <taxon>Pirellulales</taxon>
        <taxon>Lacipirellulaceae</taxon>
        <taxon>Posidoniimonas</taxon>
    </lineage>
</organism>
<comment type="caution">
    <text evidence="1">The sequence shown here is derived from an EMBL/GenBank/DDBJ whole genome shotgun (WGS) entry which is preliminary data.</text>
</comment>